<keyword evidence="1" id="KW-1133">Transmembrane helix</keyword>
<evidence type="ECO:0000256" key="1">
    <source>
        <dbReference type="SAM" id="Phobius"/>
    </source>
</evidence>
<evidence type="ECO:0000313" key="4">
    <source>
        <dbReference type="Proteomes" id="UP001303902"/>
    </source>
</evidence>
<reference evidence="3 4" key="1">
    <citation type="submission" date="2023-06" db="EMBL/GenBank/DDBJ databases">
        <title>Sporosarcina sp. nov., isolated from Korean tranditional fermented seafood 'Jeotgal'.</title>
        <authorList>
            <person name="Yang A.I."/>
            <person name="Shin N.-R."/>
        </authorList>
    </citation>
    <scope>NUCLEOTIDE SEQUENCE [LARGE SCALE GENOMIC DNA]</scope>
    <source>
        <strain evidence="3 4">T2O-4</strain>
    </source>
</reference>
<protein>
    <submittedName>
        <fullName evidence="3">DUF58 domain-containing protein</fullName>
    </submittedName>
</protein>
<feature type="transmembrane region" description="Helical" evidence="1">
    <location>
        <begin position="12"/>
        <end position="32"/>
    </location>
</feature>
<dbReference type="EMBL" id="CP129118">
    <property type="protein sequence ID" value="WOV86714.1"/>
    <property type="molecule type" value="Genomic_DNA"/>
</dbReference>
<organism evidence="3 4">
    <name type="scientific">Sporosarcina oncorhynchi</name>
    <dbReference type="NCBI Taxonomy" id="3056444"/>
    <lineage>
        <taxon>Bacteria</taxon>
        <taxon>Bacillati</taxon>
        <taxon>Bacillota</taxon>
        <taxon>Bacilli</taxon>
        <taxon>Bacillales</taxon>
        <taxon>Caryophanaceae</taxon>
        <taxon>Sporosarcina</taxon>
    </lineage>
</organism>
<keyword evidence="1" id="KW-0472">Membrane</keyword>
<evidence type="ECO:0000313" key="3">
    <source>
        <dbReference type="EMBL" id="WOV86714.1"/>
    </source>
</evidence>
<dbReference type="Pfam" id="PF01882">
    <property type="entry name" value="DUF58"/>
    <property type="match status" value="1"/>
</dbReference>
<feature type="domain" description="DUF58" evidence="2">
    <location>
        <begin position="207"/>
        <end position="310"/>
    </location>
</feature>
<dbReference type="InterPro" id="IPR002881">
    <property type="entry name" value="DUF58"/>
</dbReference>
<dbReference type="PANTHER" id="PTHR34351">
    <property type="entry name" value="SLR1927 PROTEIN-RELATED"/>
    <property type="match status" value="1"/>
</dbReference>
<evidence type="ECO:0000259" key="2">
    <source>
        <dbReference type="Pfam" id="PF01882"/>
    </source>
</evidence>
<keyword evidence="4" id="KW-1185">Reference proteome</keyword>
<gene>
    <name evidence="3" type="ORF">QWT69_12615</name>
</gene>
<feature type="transmembrane region" description="Helical" evidence="1">
    <location>
        <begin position="38"/>
        <end position="58"/>
    </location>
</feature>
<dbReference type="PANTHER" id="PTHR34351:SF2">
    <property type="entry name" value="DUF58 DOMAIN-CONTAINING PROTEIN"/>
    <property type="match status" value="1"/>
</dbReference>
<keyword evidence="1" id="KW-0812">Transmembrane</keyword>
<sequence length="403" mass="45345">MKKGGTWFSLTGRLLFIIGLFIASYVFAMFQGGKVSWTIFYVMTPFLLYSVALFFYPLPALKAMRTIRTKTIGKGERLSVTVSIHRQIPFPLLYTVITDKWSEPVMEKKADDANKHFSILGFRRTVEFSYEIEHVPRGEHIAEGVEIEVSDFFGWIRKRVVHEVKDTILVYPNTTPMHYASLDSQFDSGAHIAPYSLIKDTTMATGVRDYQAGDRVTWIHWKSFARTQTLMTKEFEDRQSEDLIVLIDGRESEVFEGKVELAASILEEAAAHHATVSFISAGEKTKIFPFIHSADQLHTAFVHLAKITPAPFSSVSVLESSTLGTLSGSLVIVTGNPDWSFIQSASALAPSAKRIICFVVVEQENNIQSELYEQLRLAKSKGIKTHVVNRSQFYDALREVSNG</sequence>
<name>A0ABZ0L3G8_9BACL</name>
<accession>A0ABZ0L3G8</accession>
<proteinExistence type="predicted"/>
<dbReference type="Proteomes" id="UP001303902">
    <property type="component" value="Chromosome"/>
</dbReference>
<dbReference type="RefSeq" id="WP_317966161.1">
    <property type="nucleotide sequence ID" value="NZ_CP129118.1"/>
</dbReference>